<organism evidence="4 5">
    <name type="scientific">Lingula anatina</name>
    <name type="common">Brachiopod</name>
    <name type="synonym">Lingula unguis</name>
    <dbReference type="NCBI Taxonomy" id="7574"/>
    <lineage>
        <taxon>Eukaryota</taxon>
        <taxon>Metazoa</taxon>
        <taxon>Spiralia</taxon>
        <taxon>Lophotrochozoa</taxon>
        <taxon>Brachiopoda</taxon>
        <taxon>Linguliformea</taxon>
        <taxon>Lingulata</taxon>
        <taxon>Lingulida</taxon>
        <taxon>Linguloidea</taxon>
        <taxon>Lingulidae</taxon>
        <taxon>Lingula</taxon>
    </lineage>
</organism>
<evidence type="ECO:0000313" key="5">
    <source>
        <dbReference type="RefSeq" id="XP_013411798.1"/>
    </source>
</evidence>
<dbReference type="Pfam" id="PF03732">
    <property type="entry name" value="Retrotrans_gag"/>
    <property type="match status" value="1"/>
</dbReference>
<evidence type="ECO:0000259" key="3">
    <source>
        <dbReference type="Pfam" id="PF03732"/>
    </source>
</evidence>
<dbReference type="Proteomes" id="UP000085678">
    <property type="component" value="Unplaced"/>
</dbReference>
<dbReference type="InterPro" id="IPR005162">
    <property type="entry name" value="Retrotrans_gag_dom"/>
</dbReference>
<protein>
    <submittedName>
        <fullName evidence="5">Uncharacterized protein LOC106174685</fullName>
    </submittedName>
</protein>
<evidence type="ECO:0000256" key="1">
    <source>
        <dbReference type="SAM" id="MobiDB-lite"/>
    </source>
</evidence>
<keyword evidence="2" id="KW-0812">Transmembrane</keyword>
<dbReference type="RefSeq" id="XP_013411798.1">
    <property type="nucleotide sequence ID" value="XM_013556344.2"/>
</dbReference>
<feature type="compositionally biased region" description="Pro residues" evidence="1">
    <location>
        <begin position="33"/>
        <end position="45"/>
    </location>
</feature>
<feature type="transmembrane region" description="Helical" evidence="2">
    <location>
        <begin position="960"/>
        <end position="979"/>
    </location>
</feature>
<gene>
    <name evidence="5" type="primary">LOC106174685</name>
</gene>
<feature type="region of interest" description="Disordered" evidence="1">
    <location>
        <begin position="1"/>
        <end position="54"/>
    </location>
</feature>
<sequence>MATRRSPRAQEEEPTREAERPGPSAVNVSSRAPPTPPPPPPPPPSQAAEGPRQPGHQVILSLPQHLSPFPFRGDESENAEEWMGRYEEYCQVMQYNLQMKLSHFAYLLMDNAKTWYSTLDGDTKADFEALKRQFLTRYGPSPATIRTRTAKLFSCQQGNTKIRDYLAKMTKMGREVGLPEQHIVAAVVNGLDPSIRTAIIMKNPQNLRDLQEAATLADAASACSPSQEPAPTVAQTEVVNMASVMSQFAEMHKDIMSQLSQLVTKCASVQAVTTNTNDRKVSFQAREDNRSQFRQRSRERSRERESEKRKCNTCVTQTGDINLILIILMMLATVPVTLADRALMNYGLMLHDKGTVRIVSDYWLHSMTIHIPDIPSESAYDLDCEGRVDDKTCVLVERAISEGKRLYSQTAAELRALHHKVDMTFKTPSRQLSREKRSVLPFVGNIAKSLFGVATESQVNKVIDHMNILQARQQKALTTFSKFSRQFGSIFHHQNLRLTNIVKEIAANHHLGVMIGGDLKLVENEMEFNFKLITKLMHLSTVTAKLNQEISSTVIGLNDLTHGKLSPVLFPPQVLASTLKHIQTALQQHGKHYSIQQDMQYYYQYAKFATNKMNDSIIVTLKIPIFAPHNSFQVFETEVFKIPFNATSNHSSLLTNIPEYFGKSSSAKAPITFSRDFLDECTGNKIRLCEATKLKPAVNYDCIQAILEENKPKVKEICHFKFLPNSASPSVKRLGKDHIIISKIYNLTFECATNTTVTGCDFCIMTVPCSCTIKHSTFFLPPQEICETSSDVEVLHPINLAVIQHFFDSQNFSHLLSHSSFSTPPIVDIPTIKLFAHNFSKFVNQDSEIQMDLKEAMKAAKKGETIFQSLTEPLLSGDLQLPKPDMALKEIVAYVALGLACLGILFTFSLAYKLKILGTTMLTIGQARATPAPIFVYKLTTTTQPETTKFDMYEILTAEITPTVYFMATLMLVLSIILWRRCRNRKLKNCLAIEVSNQQMSEIIPLTKIQSSPNEITVRGAPLVKDITLVKGLRPKIIIQWGDDVLVQTCHAKPSSDIQLPVTVYLPLWNYLKLKRLTKVPFDVYLVVIHHKRLVYL</sequence>
<dbReference type="AlphaFoldDB" id="A0A1S3JN50"/>
<keyword evidence="2" id="KW-0472">Membrane</keyword>
<evidence type="ECO:0000256" key="2">
    <source>
        <dbReference type="SAM" id="Phobius"/>
    </source>
</evidence>
<keyword evidence="4" id="KW-1185">Reference proteome</keyword>
<dbReference type="PANTHER" id="PTHR33223:SF6">
    <property type="entry name" value="CCHC-TYPE DOMAIN-CONTAINING PROTEIN"/>
    <property type="match status" value="1"/>
</dbReference>
<evidence type="ECO:0000313" key="4">
    <source>
        <dbReference type="Proteomes" id="UP000085678"/>
    </source>
</evidence>
<feature type="domain" description="Retrotransposon gag" evidence="3">
    <location>
        <begin position="104"/>
        <end position="193"/>
    </location>
</feature>
<accession>A0A1S3JN50</accession>
<dbReference type="InParanoid" id="A0A1S3JN50"/>
<dbReference type="PANTHER" id="PTHR33223">
    <property type="entry name" value="CCHC-TYPE DOMAIN-CONTAINING PROTEIN"/>
    <property type="match status" value="1"/>
</dbReference>
<reference evidence="5" key="1">
    <citation type="submission" date="2025-08" db="UniProtKB">
        <authorList>
            <consortium name="RefSeq"/>
        </authorList>
    </citation>
    <scope>IDENTIFICATION</scope>
    <source>
        <tissue evidence="5">Gonads</tissue>
    </source>
</reference>
<proteinExistence type="predicted"/>
<dbReference type="KEGG" id="lak:106174685"/>
<feature type="transmembrane region" description="Helical" evidence="2">
    <location>
        <begin position="891"/>
        <end position="912"/>
    </location>
</feature>
<feature type="transmembrane region" description="Helical" evidence="2">
    <location>
        <begin position="321"/>
        <end position="339"/>
    </location>
</feature>
<dbReference type="OrthoDB" id="6078430at2759"/>
<feature type="compositionally biased region" description="Basic and acidic residues" evidence="1">
    <location>
        <begin position="8"/>
        <end position="20"/>
    </location>
</feature>
<name>A0A1S3JN50_LINAN</name>
<dbReference type="GeneID" id="106174685"/>
<feature type="region of interest" description="Disordered" evidence="1">
    <location>
        <begin position="284"/>
        <end position="309"/>
    </location>
</feature>
<keyword evidence="2" id="KW-1133">Transmembrane helix</keyword>